<accession>F8FJE6</accession>
<dbReference type="InterPro" id="IPR016181">
    <property type="entry name" value="Acyl_CoA_acyltransferase"/>
</dbReference>
<dbReference type="PATRIC" id="fig|1036673.3.peg.1177"/>
<reference evidence="3" key="1">
    <citation type="submission" date="2011-06" db="EMBL/GenBank/DDBJ databases">
        <title>Complete genome sequence of Paenibacillus mucilaginosus KNP414.</title>
        <authorList>
            <person name="Wang J."/>
            <person name="Hu S."/>
            <person name="Hu X."/>
            <person name="Zhang B."/>
            <person name="Dong D."/>
            <person name="Zhang S."/>
            <person name="Zhao K."/>
            <person name="Wu D."/>
        </authorList>
    </citation>
    <scope>NUCLEOTIDE SEQUENCE [LARGE SCALE GENOMIC DNA]</scope>
    <source>
        <strain evidence="3">KNP414</strain>
    </source>
</reference>
<dbReference type="Gene3D" id="3.40.630.30">
    <property type="match status" value="1"/>
</dbReference>
<evidence type="ECO:0000313" key="3">
    <source>
        <dbReference type="Proteomes" id="UP000006620"/>
    </source>
</evidence>
<dbReference type="InterPro" id="IPR000182">
    <property type="entry name" value="GNAT_dom"/>
</dbReference>
<dbReference type="KEGG" id="pms:KNP414_01345"/>
<dbReference type="GO" id="GO:0016747">
    <property type="term" value="F:acyltransferase activity, transferring groups other than amino-acyl groups"/>
    <property type="evidence" value="ECO:0007669"/>
    <property type="project" value="InterPro"/>
</dbReference>
<dbReference type="Proteomes" id="UP000006620">
    <property type="component" value="Chromosome"/>
</dbReference>
<proteinExistence type="predicted"/>
<gene>
    <name evidence="2" type="ordered locus">KNP414_01345</name>
</gene>
<name>F8FJE6_PAEMK</name>
<organism evidence="2 3">
    <name type="scientific">Paenibacillus mucilaginosus (strain KNP414)</name>
    <dbReference type="NCBI Taxonomy" id="1036673"/>
    <lineage>
        <taxon>Bacteria</taxon>
        <taxon>Bacillati</taxon>
        <taxon>Bacillota</taxon>
        <taxon>Bacilli</taxon>
        <taxon>Bacillales</taxon>
        <taxon>Paenibacillaceae</taxon>
        <taxon>Paenibacillus</taxon>
    </lineage>
</organism>
<dbReference type="AlphaFoldDB" id="F8FJE6"/>
<reference evidence="2 3" key="2">
    <citation type="journal article" date="2013" name="Genome Announc.">
        <title>Genome Sequence of Growth-Improving Paenibacillus mucilaginosus Strain KNP414.</title>
        <authorList>
            <person name="Lu J.J."/>
            <person name="Wang J.F."/>
            <person name="Hu X.F."/>
        </authorList>
    </citation>
    <scope>NUCLEOTIDE SEQUENCE [LARGE SCALE GENOMIC DNA]</scope>
    <source>
        <strain evidence="2 3">KNP414</strain>
    </source>
</reference>
<protein>
    <recommendedName>
        <fullName evidence="1">N-acetyltransferase domain-containing protein</fullName>
    </recommendedName>
</protein>
<sequence length="155" mass="17524">MSRLPSQDLFAVDDAAYLYAHVEEHGEIYGAYLNGTLAAYTVLAFPGPGEGNLGRELGVPEQELAYVAVLDATIVHESVRGRGLQRYFHDLRERRAVERGFRYLYSTVHPENRASIRNLEAKGFTLECTRPMYGGKPRHCYVKRIVEHAGVRRLS</sequence>
<feature type="domain" description="N-acetyltransferase" evidence="1">
    <location>
        <begin position="1"/>
        <end position="147"/>
    </location>
</feature>
<dbReference type="SUPFAM" id="SSF55729">
    <property type="entry name" value="Acyl-CoA N-acyltransferases (Nat)"/>
    <property type="match status" value="1"/>
</dbReference>
<dbReference type="PROSITE" id="PS51186">
    <property type="entry name" value="GNAT"/>
    <property type="match status" value="1"/>
</dbReference>
<dbReference type="Pfam" id="PF00583">
    <property type="entry name" value="Acetyltransf_1"/>
    <property type="match status" value="1"/>
</dbReference>
<evidence type="ECO:0000313" key="2">
    <source>
        <dbReference type="EMBL" id="AEI39909.1"/>
    </source>
</evidence>
<evidence type="ECO:0000259" key="1">
    <source>
        <dbReference type="PROSITE" id="PS51186"/>
    </source>
</evidence>
<dbReference type="EMBL" id="CP002869">
    <property type="protein sequence ID" value="AEI39909.1"/>
    <property type="molecule type" value="Genomic_DNA"/>
</dbReference>
<dbReference type="HOGENOM" id="CLU_103748_1_0_9"/>